<reference evidence="2" key="2">
    <citation type="submission" date="2023-04" db="EMBL/GenBank/DDBJ databases">
        <authorList>
            <person name="Bu L."/>
            <person name="Lu L."/>
            <person name="Laidemitt M.R."/>
            <person name="Zhang S.M."/>
            <person name="Mutuku M."/>
            <person name="Mkoji G."/>
            <person name="Steinauer M."/>
            <person name="Loker E.S."/>
        </authorList>
    </citation>
    <scope>NUCLEOTIDE SEQUENCE</scope>
    <source>
        <strain evidence="2">KasaAsao</strain>
        <tissue evidence="2">Whole Snail</tissue>
    </source>
</reference>
<feature type="compositionally biased region" description="Basic and acidic residues" evidence="1">
    <location>
        <begin position="1"/>
        <end position="18"/>
    </location>
</feature>
<dbReference type="EMBL" id="JASAOG010000033">
    <property type="protein sequence ID" value="KAK0060800.1"/>
    <property type="molecule type" value="Genomic_DNA"/>
</dbReference>
<gene>
    <name evidence="2" type="ORF">Bpfe_009669</name>
</gene>
<proteinExistence type="predicted"/>
<reference evidence="2" key="1">
    <citation type="journal article" date="2023" name="PLoS Negl. Trop. Dis.">
        <title>A genome sequence for Biomphalaria pfeifferi, the major vector snail for the human-infecting parasite Schistosoma mansoni.</title>
        <authorList>
            <person name="Bu L."/>
            <person name="Lu L."/>
            <person name="Laidemitt M.R."/>
            <person name="Zhang S.M."/>
            <person name="Mutuku M."/>
            <person name="Mkoji G."/>
            <person name="Steinauer M."/>
            <person name="Loker E.S."/>
        </authorList>
    </citation>
    <scope>NUCLEOTIDE SEQUENCE</scope>
    <source>
        <strain evidence="2">KasaAsao</strain>
    </source>
</reference>
<keyword evidence="3" id="KW-1185">Reference proteome</keyword>
<organism evidence="2 3">
    <name type="scientific">Biomphalaria pfeifferi</name>
    <name type="common">Bloodfluke planorb</name>
    <name type="synonym">Freshwater snail</name>
    <dbReference type="NCBI Taxonomy" id="112525"/>
    <lineage>
        <taxon>Eukaryota</taxon>
        <taxon>Metazoa</taxon>
        <taxon>Spiralia</taxon>
        <taxon>Lophotrochozoa</taxon>
        <taxon>Mollusca</taxon>
        <taxon>Gastropoda</taxon>
        <taxon>Heterobranchia</taxon>
        <taxon>Euthyneura</taxon>
        <taxon>Panpulmonata</taxon>
        <taxon>Hygrophila</taxon>
        <taxon>Lymnaeoidea</taxon>
        <taxon>Planorbidae</taxon>
        <taxon>Biomphalaria</taxon>
    </lineage>
</organism>
<evidence type="ECO:0000256" key="1">
    <source>
        <dbReference type="SAM" id="MobiDB-lite"/>
    </source>
</evidence>
<dbReference type="AlphaFoldDB" id="A0AAD8FDW6"/>
<name>A0AAD8FDW6_BIOPF</name>
<sequence>MRTDIKQEVSYTHKHDEADTPNPQVRRFRATGGTEEHTAAAEDPVVYHILNEVHLSTSWIMFYKVH</sequence>
<comment type="caution">
    <text evidence="2">The sequence shown here is derived from an EMBL/GenBank/DDBJ whole genome shotgun (WGS) entry which is preliminary data.</text>
</comment>
<accession>A0AAD8FDW6</accession>
<evidence type="ECO:0000313" key="2">
    <source>
        <dbReference type="EMBL" id="KAK0060800.1"/>
    </source>
</evidence>
<feature type="region of interest" description="Disordered" evidence="1">
    <location>
        <begin position="1"/>
        <end position="25"/>
    </location>
</feature>
<dbReference type="Proteomes" id="UP001233172">
    <property type="component" value="Unassembled WGS sequence"/>
</dbReference>
<evidence type="ECO:0000313" key="3">
    <source>
        <dbReference type="Proteomes" id="UP001233172"/>
    </source>
</evidence>
<protein>
    <submittedName>
        <fullName evidence="2">Uncharacterized protein</fullName>
    </submittedName>
</protein>